<dbReference type="PROSITE" id="PS00333">
    <property type="entry name" value="DNA_LIGASE_A2"/>
    <property type="match status" value="1"/>
</dbReference>
<dbReference type="Proteomes" id="UP001152797">
    <property type="component" value="Unassembled WGS sequence"/>
</dbReference>
<keyword evidence="6 14" id="KW-0547">Nucleotide-binding</keyword>
<evidence type="ECO:0000256" key="9">
    <source>
        <dbReference type="ARBA" id="ARBA00023172"/>
    </source>
</evidence>
<evidence type="ECO:0000256" key="7">
    <source>
        <dbReference type="ARBA" id="ARBA00022763"/>
    </source>
</evidence>
<dbReference type="InterPro" id="IPR050191">
    <property type="entry name" value="ATP-dep_DNA_ligase"/>
</dbReference>
<dbReference type="GO" id="GO:0006273">
    <property type="term" value="P:lagging strand elongation"/>
    <property type="evidence" value="ECO:0007669"/>
    <property type="project" value="TreeGrafter"/>
</dbReference>
<keyword evidence="9 14" id="KW-0233">DNA recombination</keyword>
<comment type="catalytic activity">
    <reaction evidence="13 14">
        <text>ATP + (deoxyribonucleotide)n-3'-hydroxyl + 5'-phospho-(deoxyribonucleotide)m = (deoxyribonucleotide)n+m + AMP + diphosphate.</text>
        <dbReference type="EC" id="6.5.1.1"/>
    </reaction>
</comment>
<dbReference type="Pfam" id="PF01553">
    <property type="entry name" value="Acyltransferase"/>
    <property type="match status" value="1"/>
</dbReference>
<gene>
    <name evidence="18" type="ORF">C1SCF055_LOCUS41126</name>
</gene>
<evidence type="ECO:0000256" key="12">
    <source>
        <dbReference type="ARBA" id="ARBA00023306"/>
    </source>
</evidence>
<dbReference type="GO" id="GO:0016746">
    <property type="term" value="F:acyltransferase activity"/>
    <property type="evidence" value="ECO:0007669"/>
    <property type="project" value="InterPro"/>
</dbReference>
<keyword evidence="16" id="KW-0812">Transmembrane</keyword>
<dbReference type="InterPro" id="IPR016059">
    <property type="entry name" value="DNA_ligase_ATP-dep_CS"/>
</dbReference>
<proteinExistence type="inferred from homology"/>
<dbReference type="Gene3D" id="3.30.470.30">
    <property type="entry name" value="DNA ligase/mRNA capping enzyme"/>
    <property type="match status" value="1"/>
</dbReference>
<reference evidence="18" key="1">
    <citation type="submission" date="2022-10" db="EMBL/GenBank/DDBJ databases">
        <authorList>
            <person name="Chen Y."/>
            <person name="Dougan E. K."/>
            <person name="Chan C."/>
            <person name="Rhodes N."/>
            <person name="Thang M."/>
        </authorList>
    </citation>
    <scope>NUCLEOTIDE SEQUENCE</scope>
</reference>
<evidence type="ECO:0000259" key="17">
    <source>
        <dbReference type="PROSITE" id="PS50160"/>
    </source>
</evidence>
<dbReference type="PROSITE" id="PS00697">
    <property type="entry name" value="DNA_LIGASE_A1"/>
    <property type="match status" value="1"/>
</dbReference>
<comment type="similarity">
    <text evidence="2 15">Belongs to the ATP-dependent DNA ligase family.</text>
</comment>
<dbReference type="SUPFAM" id="SSF117018">
    <property type="entry name" value="ATP-dependent DNA ligase DNA-binding domain"/>
    <property type="match status" value="1"/>
</dbReference>
<comment type="subcellular location">
    <subcellularLocation>
        <location evidence="1">Nucleus</location>
    </subcellularLocation>
</comment>
<feature type="domain" description="ATP-dependent DNA ligase family profile" evidence="17">
    <location>
        <begin position="807"/>
        <end position="952"/>
    </location>
</feature>
<evidence type="ECO:0000256" key="13">
    <source>
        <dbReference type="ARBA" id="ARBA00034003"/>
    </source>
</evidence>
<dbReference type="Pfam" id="PF04679">
    <property type="entry name" value="DNA_ligase_A_C"/>
    <property type="match status" value="1"/>
</dbReference>
<dbReference type="CDD" id="cd07969">
    <property type="entry name" value="OBF_DNA_ligase_I"/>
    <property type="match status" value="1"/>
</dbReference>
<comment type="caution">
    <text evidence="18">The sequence shown here is derived from an EMBL/GenBank/DDBJ whole genome shotgun (WGS) entry which is preliminary data.</text>
</comment>
<dbReference type="GO" id="GO:0005524">
    <property type="term" value="F:ATP binding"/>
    <property type="evidence" value="ECO:0007669"/>
    <property type="project" value="UniProtKB-KW"/>
</dbReference>
<dbReference type="GO" id="GO:0003677">
    <property type="term" value="F:DNA binding"/>
    <property type="evidence" value="ECO:0007669"/>
    <property type="project" value="InterPro"/>
</dbReference>
<dbReference type="InterPro" id="IPR036599">
    <property type="entry name" value="DNA_ligase_N_sf"/>
</dbReference>
<keyword evidence="4" id="KW-0132">Cell division</keyword>
<evidence type="ECO:0000256" key="11">
    <source>
        <dbReference type="ARBA" id="ARBA00023242"/>
    </source>
</evidence>
<keyword evidence="8 14" id="KW-0067">ATP-binding</keyword>
<evidence type="ECO:0000256" key="15">
    <source>
        <dbReference type="RuleBase" id="RU004196"/>
    </source>
</evidence>
<evidence type="ECO:0000313" key="20">
    <source>
        <dbReference type="Proteomes" id="UP001152797"/>
    </source>
</evidence>
<dbReference type="AlphaFoldDB" id="A0A9P1GLP6"/>
<dbReference type="EMBL" id="CAMXCT010006580">
    <property type="protein sequence ID" value="CAI4016379.1"/>
    <property type="molecule type" value="Genomic_DNA"/>
</dbReference>
<dbReference type="EC" id="6.5.1.1" evidence="14"/>
<evidence type="ECO:0000256" key="1">
    <source>
        <dbReference type="ARBA" id="ARBA00004123"/>
    </source>
</evidence>
<sequence length="1081" mass="121367">MALVYDTLFSHEYQERLLEKSPLRRWIHKIRSTGFGTIWLLLLICGFSSRKAVHRALTHGSQMAREGSRSALQQMGKAVRRTLAPEALKDAQRSKAMEKNSNDVNAVKSAGSQRNDVGSPAEFSGREKLFEFLLKHMDTVLVGFLGYKLVLLVLYTMPITYGFGIKTAFLKWASKAHLFRLYLRSAPFACIGIVAAASAAAHYGNATDAIGRATISRWRALGLLNGILTYCTARMFELIRGDYKPFIALEESAQERELLAFEPPAKGTAWQKMLQALFWPQRAFTPPQLFGAEELGSERRRLLFVGNHAILGIDVPLLLYCLYDGYDIWPRPLGEHAWFSVPVIGELMYSIGAVDGTRRNCDLLMEQGCCLLVYPGGAREAWKRTTDKPYEILWGENHVGFVRMAVRHGYTIVPVATVGTEDVVRPVMDVPIREVLTAGGMLKPPESSSKAFEDGARFPVVLPRPGDAQKVYFRIMPVLRTSHLEGQEEDLVLLRKLRDLTKQRLQEGIDWLLTYRESDPQRFVFRSNSSLAKVGLQIKALRSQKMLMMPPKLSIEKVFAEMKAIAHASGKDSQKSKKEKIQKLLVASRGEEAKFIVRMLQAKLRIGIQIPTLLQALAYAFTLTQPGPAAGPANVTDRRLGQGKLSPVELESQMVAMEAAVRQAFSEMPNFDNLIKALMEGRNSQSLLEVCRISLGVPVKPMLAKPSKGIAEVGERLSGKRFTGEWKYDGERAQIHVLSRDTIQIYSRNSENMTEKYPDVIQVVKETLAQDVESCIIDSELVAYDQVNKKILPFQVLTTRGRKNINVEDIKVNVCLFAFDCMLVNGKPLVKEPLEVRREKLWKMLAPMEGKAVTFAVYKNFDDINEEEIQAFLDESVAGSCEGLMLKTLTDNATYEPSKRSLNWLKLKKEQLKFGDYLEGMADSIDVVPIGAYYGKGKRSGAYGAYLLAVYDQENEEFQTVCKAGTGFSDEDLQTHYKFFKEHLRGCAETNYNVNDKLKPDVWLEPYQVWEIRAADLSISPVHTSAFGVKADGKGIGLRFPRFLRIRDDKTAEESTGPEQIVEMFESQASVGGQAMADDDF</sequence>
<dbReference type="Gene3D" id="2.40.50.140">
    <property type="entry name" value="Nucleic acid-binding proteins"/>
    <property type="match status" value="1"/>
</dbReference>
<dbReference type="FunFam" id="2.40.50.140:FF:000062">
    <property type="entry name" value="DNA ligase"/>
    <property type="match status" value="1"/>
</dbReference>
<keyword evidence="7 14" id="KW-0227">DNA damage</keyword>
<dbReference type="FunFam" id="3.30.470.30:FF:000002">
    <property type="entry name" value="DNA ligase"/>
    <property type="match status" value="1"/>
</dbReference>
<organism evidence="18">
    <name type="scientific">Cladocopium goreaui</name>
    <dbReference type="NCBI Taxonomy" id="2562237"/>
    <lineage>
        <taxon>Eukaryota</taxon>
        <taxon>Sar</taxon>
        <taxon>Alveolata</taxon>
        <taxon>Dinophyceae</taxon>
        <taxon>Suessiales</taxon>
        <taxon>Symbiodiniaceae</taxon>
        <taxon>Cladocopium</taxon>
    </lineage>
</organism>
<dbReference type="NCBIfam" id="TIGR00574">
    <property type="entry name" value="dnl1"/>
    <property type="match status" value="1"/>
</dbReference>
<keyword evidence="12" id="KW-0131">Cell cycle</keyword>
<dbReference type="Pfam" id="PF04675">
    <property type="entry name" value="DNA_ligase_A_N"/>
    <property type="match status" value="1"/>
</dbReference>
<dbReference type="GO" id="GO:0003910">
    <property type="term" value="F:DNA ligase (ATP) activity"/>
    <property type="evidence" value="ECO:0007669"/>
    <property type="project" value="UniProtKB-EC"/>
</dbReference>
<feature type="transmembrane region" description="Helical" evidence="16">
    <location>
        <begin position="140"/>
        <end position="161"/>
    </location>
</feature>
<dbReference type="InterPro" id="IPR012340">
    <property type="entry name" value="NA-bd_OB-fold"/>
</dbReference>
<keyword evidence="20" id="KW-1185">Reference proteome</keyword>
<dbReference type="InterPro" id="IPR002123">
    <property type="entry name" value="Plipid/glycerol_acylTrfase"/>
</dbReference>
<dbReference type="CDD" id="cd07987">
    <property type="entry name" value="LPLAT_MGAT-like"/>
    <property type="match status" value="1"/>
</dbReference>
<dbReference type="PANTHER" id="PTHR45674:SF4">
    <property type="entry name" value="DNA LIGASE 1"/>
    <property type="match status" value="1"/>
</dbReference>
<accession>A0A9P1GLP6</accession>
<evidence type="ECO:0000256" key="5">
    <source>
        <dbReference type="ARBA" id="ARBA00022705"/>
    </source>
</evidence>
<dbReference type="InterPro" id="IPR000977">
    <property type="entry name" value="DNA_ligase_ATP-dep"/>
</dbReference>
<dbReference type="GO" id="GO:0006281">
    <property type="term" value="P:DNA repair"/>
    <property type="evidence" value="ECO:0007669"/>
    <property type="project" value="UniProtKB-KW"/>
</dbReference>
<dbReference type="InterPro" id="IPR012308">
    <property type="entry name" value="DNA_ligase_ATP-dep_N"/>
</dbReference>
<evidence type="ECO:0000256" key="10">
    <source>
        <dbReference type="ARBA" id="ARBA00023204"/>
    </source>
</evidence>
<evidence type="ECO:0000256" key="16">
    <source>
        <dbReference type="SAM" id="Phobius"/>
    </source>
</evidence>
<dbReference type="GO" id="GO:0005739">
    <property type="term" value="C:mitochondrion"/>
    <property type="evidence" value="ECO:0007669"/>
    <property type="project" value="TreeGrafter"/>
</dbReference>
<keyword evidence="16" id="KW-1133">Transmembrane helix</keyword>
<dbReference type="EMBL" id="CAMXCT030006580">
    <property type="protein sequence ID" value="CAL4803691.1"/>
    <property type="molecule type" value="Genomic_DNA"/>
</dbReference>
<evidence type="ECO:0000256" key="8">
    <source>
        <dbReference type="ARBA" id="ARBA00022840"/>
    </source>
</evidence>
<evidence type="ECO:0000256" key="6">
    <source>
        <dbReference type="ARBA" id="ARBA00022741"/>
    </source>
</evidence>
<evidence type="ECO:0000256" key="14">
    <source>
        <dbReference type="RuleBase" id="RU000617"/>
    </source>
</evidence>
<keyword evidence="11" id="KW-0539">Nucleus</keyword>
<keyword evidence="3 14" id="KW-0436">Ligase</keyword>
<dbReference type="GO" id="GO:0051301">
    <property type="term" value="P:cell division"/>
    <property type="evidence" value="ECO:0007669"/>
    <property type="project" value="UniProtKB-KW"/>
</dbReference>
<feature type="transmembrane region" description="Helical" evidence="16">
    <location>
        <begin position="181"/>
        <end position="203"/>
    </location>
</feature>
<evidence type="ECO:0000256" key="3">
    <source>
        <dbReference type="ARBA" id="ARBA00022598"/>
    </source>
</evidence>
<dbReference type="SUPFAM" id="SSF50249">
    <property type="entry name" value="Nucleic acid-binding proteins"/>
    <property type="match status" value="1"/>
</dbReference>
<dbReference type="GO" id="GO:0005634">
    <property type="term" value="C:nucleus"/>
    <property type="evidence" value="ECO:0007669"/>
    <property type="project" value="UniProtKB-SubCell"/>
</dbReference>
<dbReference type="SMART" id="SM00563">
    <property type="entry name" value="PlsC"/>
    <property type="match status" value="1"/>
</dbReference>
<keyword evidence="10 14" id="KW-0234">DNA repair</keyword>
<dbReference type="SUPFAM" id="SSF56091">
    <property type="entry name" value="DNA ligase/mRNA capping enzyme, catalytic domain"/>
    <property type="match status" value="1"/>
</dbReference>
<dbReference type="EMBL" id="CAMXCT020006580">
    <property type="protein sequence ID" value="CAL1169754.1"/>
    <property type="molecule type" value="Genomic_DNA"/>
</dbReference>
<keyword evidence="16" id="KW-0472">Membrane</keyword>
<keyword evidence="5" id="KW-0235">DNA replication</keyword>
<evidence type="ECO:0000313" key="18">
    <source>
        <dbReference type="EMBL" id="CAI4016379.1"/>
    </source>
</evidence>
<name>A0A9P1GLP6_9DINO</name>
<dbReference type="Pfam" id="PF01068">
    <property type="entry name" value="DNA_ligase_A_M"/>
    <property type="match status" value="1"/>
</dbReference>
<dbReference type="PANTHER" id="PTHR45674">
    <property type="entry name" value="DNA LIGASE 1/3 FAMILY MEMBER"/>
    <property type="match status" value="1"/>
</dbReference>
<dbReference type="SUPFAM" id="SSF69593">
    <property type="entry name" value="Glycerol-3-phosphate (1)-acyltransferase"/>
    <property type="match status" value="1"/>
</dbReference>
<dbReference type="PROSITE" id="PS50160">
    <property type="entry name" value="DNA_LIGASE_A3"/>
    <property type="match status" value="1"/>
</dbReference>
<dbReference type="GO" id="GO:0071897">
    <property type="term" value="P:DNA biosynthetic process"/>
    <property type="evidence" value="ECO:0007669"/>
    <property type="project" value="InterPro"/>
</dbReference>
<evidence type="ECO:0000256" key="2">
    <source>
        <dbReference type="ARBA" id="ARBA00007572"/>
    </source>
</evidence>
<dbReference type="OrthoDB" id="206088at2759"/>
<dbReference type="CDD" id="cd07900">
    <property type="entry name" value="Adenylation_DNA_ligase_I_Euk"/>
    <property type="match status" value="1"/>
</dbReference>
<dbReference type="InterPro" id="IPR012310">
    <property type="entry name" value="DNA_ligase_ATP-dep_cent"/>
</dbReference>
<evidence type="ECO:0000313" key="19">
    <source>
        <dbReference type="EMBL" id="CAL1169754.1"/>
    </source>
</evidence>
<reference evidence="19" key="2">
    <citation type="submission" date="2024-04" db="EMBL/GenBank/DDBJ databases">
        <authorList>
            <person name="Chen Y."/>
            <person name="Shah S."/>
            <person name="Dougan E. K."/>
            <person name="Thang M."/>
            <person name="Chan C."/>
        </authorList>
    </citation>
    <scope>NUCLEOTIDE SEQUENCE [LARGE SCALE GENOMIC DNA]</scope>
</reference>
<dbReference type="GO" id="GO:0006310">
    <property type="term" value="P:DNA recombination"/>
    <property type="evidence" value="ECO:0007669"/>
    <property type="project" value="UniProtKB-KW"/>
</dbReference>
<dbReference type="Gene3D" id="1.10.3260.10">
    <property type="entry name" value="DNA ligase, ATP-dependent, N-terminal domain"/>
    <property type="match status" value="1"/>
</dbReference>
<evidence type="ECO:0000256" key="4">
    <source>
        <dbReference type="ARBA" id="ARBA00022618"/>
    </source>
</evidence>
<protein>
    <recommendedName>
        <fullName evidence="14">DNA ligase</fullName>
        <ecNumber evidence="14">6.5.1.1</ecNumber>
    </recommendedName>
</protein>
<dbReference type="InterPro" id="IPR012309">
    <property type="entry name" value="DNA_ligase_ATP-dep_C"/>
</dbReference>